<gene>
    <name evidence="2" type="primary">cfa5</name>
    <name evidence="2" type="ORF">GCM10018785_17730</name>
</gene>
<protein>
    <submittedName>
        <fullName evidence="2">Coronafacic acid synthetase</fullName>
    </submittedName>
</protein>
<dbReference type="SUPFAM" id="SSF56801">
    <property type="entry name" value="Acetyl-CoA synthetase-like"/>
    <property type="match status" value="1"/>
</dbReference>
<evidence type="ECO:0000259" key="1">
    <source>
        <dbReference type="Pfam" id="PF00501"/>
    </source>
</evidence>
<dbReference type="Proteomes" id="UP000608024">
    <property type="component" value="Unassembled WGS sequence"/>
</dbReference>
<dbReference type="Gene3D" id="3.40.50.12780">
    <property type="entry name" value="N-terminal domain of ligase-like"/>
    <property type="match status" value="1"/>
</dbReference>
<dbReference type="RefSeq" id="WP_190135285.1">
    <property type="nucleotide sequence ID" value="NZ_BNBT01000017.1"/>
</dbReference>
<comment type="caution">
    <text evidence="2">The sequence shown here is derived from an EMBL/GenBank/DDBJ whole genome shotgun (WGS) entry which is preliminary data.</text>
</comment>
<feature type="domain" description="AMP-dependent synthetase/ligase" evidence="1">
    <location>
        <begin position="41"/>
        <end position="337"/>
    </location>
</feature>
<dbReference type="InterPro" id="IPR000873">
    <property type="entry name" value="AMP-dep_synth/lig_dom"/>
</dbReference>
<dbReference type="PANTHER" id="PTHR43767:SF1">
    <property type="entry name" value="NONRIBOSOMAL PEPTIDE SYNTHASE PES1 (EUROFUNG)-RELATED"/>
    <property type="match status" value="1"/>
</dbReference>
<evidence type="ECO:0000313" key="2">
    <source>
        <dbReference type="EMBL" id="GHE48602.1"/>
    </source>
</evidence>
<accession>A0A918ZGK3</accession>
<sequence length="467" mass="49597">MTATEHLPPLREERVSAFLAQATDLSPAVPSAGFADIRDDLARLGLGPGDAVIVCLPNGLSMVGVYFAALLQGLVPLAVAPSTPAARVRALAERLRARAVVATRVDPPRYGGQRSYRVGTCHATVLDDRGDTPYRAGDVLLLTSGTRGMFTACLHRVESLLRNAHRHSAAVRLSGRDVVLVTLPLYYSYALVAQVFAAYVRAAPVVIAGPPFSPAAYHRAVERHAVTHSSLTPSVVRQMPARPVPRPLATGVLTVGGDRLAPEEVAVLLAARPDGELYLTYGLTEAGPRVSTLAAHEEPAARHASVGLPLPGVRAFLRGGTGADGAGELLVESDTVLVGRIGEDPSADGQVLLGPNVIATGDVFHIDDDGYLYFRDRLSDFLMVRGEKVSLNSVRQAAHTVPGVVHCAPRPAVADDGSTVFDVDVAVRHPGTDAEQAVRRALTTLLMPWERPRRIHVHAAGPDAFRK</sequence>
<evidence type="ECO:0000313" key="3">
    <source>
        <dbReference type="Proteomes" id="UP000608024"/>
    </source>
</evidence>
<dbReference type="InterPro" id="IPR050237">
    <property type="entry name" value="ATP-dep_AMP-bd_enzyme"/>
</dbReference>
<dbReference type="AlphaFoldDB" id="A0A918ZGK3"/>
<dbReference type="EMBL" id="BNBT01000017">
    <property type="protein sequence ID" value="GHE48602.1"/>
    <property type="molecule type" value="Genomic_DNA"/>
</dbReference>
<reference evidence="2" key="2">
    <citation type="submission" date="2020-09" db="EMBL/GenBank/DDBJ databases">
        <authorList>
            <person name="Sun Q."/>
            <person name="Ohkuma M."/>
        </authorList>
    </citation>
    <scope>NUCLEOTIDE SEQUENCE</scope>
    <source>
        <strain evidence="2">JCM 4784</strain>
    </source>
</reference>
<proteinExistence type="predicted"/>
<keyword evidence="3" id="KW-1185">Reference proteome</keyword>
<reference evidence="2" key="1">
    <citation type="journal article" date="2014" name="Int. J. Syst. Evol. Microbiol.">
        <title>Complete genome sequence of Corynebacterium casei LMG S-19264T (=DSM 44701T), isolated from a smear-ripened cheese.</title>
        <authorList>
            <consortium name="US DOE Joint Genome Institute (JGI-PGF)"/>
            <person name="Walter F."/>
            <person name="Albersmeier A."/>
            <person name="Kalinowski J."/>
            <person name="Ruckert C."/>
        </authorList>
    </citation>
    <scope>NUCLEOTIDE SEQUENCE</scope>
    <source>
        <strain evidence="2">JCM 4784</strain>
    </source>
</reference>
<organism evidence="2 3">
    <name type="scientific">Streptomyces longispororuber</name>
    <dbReference type="NCBI Taxonomy" id="68230"/>
    <lineage>
        <taxon>Bacteria</taxon>
        <taxon>Bacillati</taxon>
        <taxon>Actinomycetota</taxon>
        <taxon>Actinomycetes</taxon>
        <taxon>Kitasatosporales</taxon>
        <taxon>Streptomycetaceae</taxon>
        <taxon>Streptomyces</taxon>
    </lineage>
</organism>
<dbReference type="Pfam" id="PF00501">
    <property type="entry name" value="AMP-binding"/>
    <property type="match status" value="1"/>
</dbReference>
<dbReference type="InterPro" id="IPR042099">
    <property type="entry name" value="ANL_N_sf"/>
</dbReference>
<name>A0A918ZGK3_9ACTN</name>
<dbReference type="PANTHER" id="PTHR43767">
    <property type="entry name" value="LONG-CHAIN-FATTY-ACID--COA LIGASE"/>
    <property type="match status" value="1"/>
</dbReference>